<name>A0A8B8DWI4_CRAVI</name>
<gene>
    <name evidence="3" type="primary">LOC111129341</name>
</gene>
<accession>A0A8B8DWI4</accession>
<dbReference type="RefSeq" id="XP_022331366.1">
    <property type="nucleotide sequence ID" value="XM_022475658.1"/>
</dbReference>
<dbReference type="Proteomes" id="UP000694844">
    <property type="component" value="Chromosome 4"/>
</dbReference>
<feature type="region of interest" description="Disordered" evidence="1">
    <location>
        <begin position="1"/>
        <end position="155"/>
    </location>
</feature>
<organism evidence="2 3">
    <name type="scientific">Crassostrea virginica</name>
    <name type="common">Eastern oyster</name>
    <dbReference type="NCBI Taxonomy" id="6565"/>
    <lineage>
        <taxon>Eukaryota</taxon>
        <taxon>Metazoa</taxon>
        <taxon>Spiralia</taxon>
        <taxon>Lophotrochozoa</taxon>
        <taxon>Mollusca</taxon>
        <taxon>Bivalvia</taxon>
        <taxon>Autobranchia</taxon>
        <taxon>Pteriomorphia</taxon>
        <taxon>Ostreida</taxon>
        <taxon>Ostreoidea</taxon>
        <taxon>Ostreidae</taxon>
        <taxon>Crassostrea</taxon>
    </lineage>
</organism>
<reference evidence="3" key="1">
    <citation type="submission" date="2025-08" db="UniProtKB">
        <authorList>
            <consortium name="RefSeq"/>
        </authorList>
    </citation>
    <scope>IDENTIFICATION</scope>
    <source>
        <tissue evidence="3">Whole sample</tissue>
    </source>
</reference>
<dbReference type="AlphaFoldDB" id="A0A8B8DWI4"/>
<feature type="compositionally biased region" description="Basic residues" evidence="1">
    <location>
        <begin position="145"/>
        <end position="155"/>
    </location>
</feature>
<dbReference type="KEGG" id="cvn:111129341"/>
<evidence type="ECO:0000313" key="3">
    <source>
        <dbReference type="RefSeq" id="XP_022331366.1"/>
    </source>
</evidence>
<dbReference type="GeneID" id="111129341"/>
<sequence length="155" mass="17519">MFFVLHVVEADERKQEERKQTEDKAALDTAPHPRKRGRREISHHPQRVTVPLGIKQTTDIKKELQSSPDSQDPPPQVNSPKDSTPEIPPVSTDSPAHVSPPPEPLGQAPVESYPLSNPPQVTVHPRSGIQRQIPMDDRGKYARREVRRSREKNRG</sequence>
<evidence type="ECO:0000313" key="2">
    <source>
        <dbReference type="Proteomes" id="UP000694844"/>
    </source>
</evidence>
<evidence type="ECO:0000256" key="1">
    <source>
        <dbReference type="SAM" id="MobiDB-lite"/>
    </source>
</evidence>
<keyword evidence="2" id="KW-1185">Reference proteome</keyword>
<proteinExistence type="predicted"/>
<protein>
    <submittedName>
        <fullName evidence="3">Histone-lysine N-methyltransferase 2B-like</fullName>
    </submittedName>
</protein>
<feature type="compositionally biased region" description="Basic and acidic residues" evidence="1">
    <location>
        <begin position="8"/>
        <end position="26"/>
    </location>
</feature>
<feature type="compositionally biased region" description="Basic and acidic residues" evidence="1">
    <location>
        <begin position="134"/>
        <end position="144"/>
    </location>
</feature>